<dbReference type="InterPro" id="IPR001387">
    <property type="entry name" value="Cro/C1-type_HTH"/>
</dbReference>
<gene>
    <name evidence="2" type="ORF">R7226_10030</name>
</gene>
<dbReference type="CDD" id="cd00093">
    <property type="entry name" value="HTH_XRE"/>
    <property type="match status" value="1"/>
</dbReference>
<dbReference type="SMART" id="SM00530">
    <property type="entry name" value="HTH_XRE"/>
    <property type="match status" value="1"/>
</dbReference>
<name>A0ABU4HN63_9ACTN</name>
<dbReference type="PROSITE" id="PS50943">
    <property type="entry name" value="HTH_CROC1"/>
    <property type="match status" value="1"/>
</dbReference>
<protein>
    <submittedName>
        <fullName evidence="2">Helix-turn-helix transcriptional regulator</fullName>
    </submittedName>
</protein>
<dbReference type="Proteomes" id="UP001284601">
    <property type="component" value="Unassembled WGS sequence"/>
</dbReference>
<sequence>MLIATRPTPPAERRAFGLAVRELRARRGWSLADLGARTLVHAAYLGAVERAEVEPGLRTMTRIAEGLGMPLSALVAHSEARLLTCARLR</sequence>
<comment type="caution">
    <text evidence="2">The sequence shown here is derived from an EMBL/GenBank/DDBJ whole genome shotgun (WGS) entry which is preliminary data.</text>
</comment>
<evidence type="ECO:0000313" key="3">
    <source>
        <dbReference type="Proteomes" id="UP001284601"/>
    </source>
</evidence>
<organism evidence="2 3">
    <name type="scientific">Conexibacter stalactiti</name>
    <dbReference type="NCBI Taxonomy" id="1940611"/>
    <lineage>
        <taxon>Bacteria</taxon>
        <taxon>Bacillati</taxon>
        <taxon>Actinomycetota</taxon>
        <taxon>Thermoleophilia</taxon>
        <taxon>Solirubrobacterales</taxon>
        <taxon>Conexibacteraceae</taxon>
        <taxon>Conexibacter</taxon>
    </lineage>
</organism>
<feature type="domain" description="HTH cro/C1-type" evidence="1">
    <location>
        <begin position="20"/>
        <end position="74"/>
    </location>
</feature>
<dbReference type="SUPFAM" id="SSF47413">
    <property type="entry name" value="lambda repressor-like DNA-binding domains"/>
    <property type="match status" value="1"/>
</dbReference>
<accession>A0ABU4HN63</accession>
<proteinExistence type="predicted"/>
<reference evidence="3" key="1">
    <citation type="submission" date="2023-07" db="EMBL/GenBank/DDBJ databases">
        <title>Conexibacter stalactiti sp. nov., isolated from stalactites in a lava cave and emended description of the genus Conexibacter.</title>
        <authorList>
            <person name="Lee S.D."/>
        </authorList>
    </citation>
    <scope>NUCLEOTIDE SEQUENCE [LARGE SCALE GENOMIC DNA]</scope>
    <source>
        <strain evidence="3">KCTC 39840</strain>
    </source>
</reference>
<dbReference type="Gene3D" id="1.10.260.40">
    <property type="entry name" value="lambda repressor-like DNA-binding domains"/>
    <property type="match status" value="1"/>
</dbReference>
<keyword evidence="3" id="KW-1185">Reference proteome</keyword>
<dbReference type="Pfam" id="PF01381">
    <property type="entry name" value="HTH_3"/>
    <property type="match status" value="1"/>
</dbReference>
<dbReference type="InterPro" id="IPR010982">
    <property type="entry name" value="Lambda_DNA-bd_dom_sf"/>
</dbReference>
<dbReference type="EMBL" id="JAWSTH010000020">
    <property type="protein sequence ID" value="MDW5594675.1"/>
    <property type="molecule type" value="Genomic_DNA"/>
</dbReference>
<dbReference type="RefSeq" id="WP_318596969.1">
    <property type="nucleotide sequence ID" value="NZ_JAWSTH010000020.1"/>
</dbReference>
<evidence type="ECO:0000259" key="1">
    <source>
        <dbReference type="PROSITE" id="PS50943"/>
    </source>
</evidence>
<evidence type="ECO:0000313" key="2">
    <source>
        <dbReference type="EMBL" id="MDW5594675.1"/>
    </source>
</evidence>